<dbReference type="Pfam" id="PF04893">
    <property type="entry name" value="Yip1"/>
    <property type="match status" value="1"/>
</dbReference>
<evidence type="ECO:0000256" key="4">
    <source>
        <dbReference type="ARBA" id="ARBA00022989"/>
    </source>
</evidence>
<feature type="transmembrane region" description="Helical" evidence="6">
    <location>
        <begin position="134"/>
        <end position="156"/>
    </location>
</feature>
<organism evidence="9">
    <name type="scientific">Lepeophtheirus salmonis</name>
    <name type="common">Salmon louse</name>
    <name type="synonym">Caligus salmonis</name>
    <dbReference type="NCBI Taxonomy" id="72036"/>
    <lineage>
        <taxon>Eukaryota</taxon>
        <taxon>Metazoa</taxon>
        <taxon>Ecdysozoa</taxon>
        <taxon>Arthropoda</taxon>
        <taxon>Crustacea</taxon>
        <taxon>Multicrustacea</taxon>
        <taxon>Hexanauplia</taxon>
        <taxon>Copepoda</taxon>
        <taxon>Siphonostomatoida</taxon>
        <taxon>Caligidae</taxon>
        <taxon>Lepeophtheirus</taxon>
    </lineage>
</organism>
<proteinExistence type="evidence at transcript level"/>
<feature type="transmembrane region" description="Helical" evidence="6">
    <location>
        <begin position="97"/>
        <end position="122"/>
    </location>
</feature>
<evidence type="ECO:0000256" key="5">
    <source>
        <dbReference type="ARBA" id="ARBA00023136"/>
    </source>
</evidence>
<feature type="transmembrane region" description="Helical" evidence="6">
    <location>
        <begin position="162"/>
        <end position="180"/>
    </location>
</feature>
<feature type="domain" description="Yip1" evidence="8">
    <location>
        <begin position="70"/>
        <end position="206"/>
    </location>
</feature>
<keyword evidence="5 6" id="KW-0472">Membrane</keyword>
<protein>
    <recommendedName>
        <fullName evidence="6">Protein YIPF</fullName>
    </recommendedName>
</protein>
<dbReference type="GO" id="GO:0000139">
    <property type="term" value="C:Golgi membrane"/>
    <property type="evidence" value="ECO:0007669"/>
    <property type="project" value="UniProtKB-SubCell"/>
</dbReference>
<name>C1BS75_LEPSM</name>
<accession>C1BS75</accession>
<dbReference type="PANTHER" id="PTHR12822:SF2">
    <property type="entry name" value="PROTEIN YIPF"/>
    <property type="match status" value="1"/>
</dbReference>
<comment type="similarity">
    <text evidence="2 6">Belongs to the YIP1 family.</text>
</comment>
<dbReference type="InterPro" id="IPR039765">
    <property type="entry name" value="Yip5/YIPF1/YIPF2"/>
</dbReference>
<comment type="subcellular location">
    <subcellularLocation>
        <location evidence="6">Golgi apparatus membrane</location>
        <topology evidence="6">Multi-pass membrane protein</topology>
    </subcellularLocation>
    <subcellularLocation>
        <location evidence="1">Membrane</location>
        <topology evidence="1">Multi-pass membrane protein</topology>
    </subcellularLocation>
</comment>
<keyword evidence="4 6" id="KW-1133">Transmembrane helix</keyword>
<evidence type="ECO:0000256" key="7">
    <source>
        <dbReference type="SAM" id="MobiDB-lite"/>
    </source>
</evidence>
<reference evidence="9" key="1">
    <citation type="submission" date="2009-06" db="EMBL/GenBank/DDBJ databases">
        <title>Lepeophtheirus salmonis ESTs and full-length cDNAs.</title>
        <authorList>
            <person name="Yasuike M."/>
            <person name="von Schalburg K."/>
            <person name="Cooper G."/>
            <person name="Leong J."/>
            <person name="Jones S.R.M."/>
            <person name="Koop B.F."/>
        </authorList>
    </citation>
    <scope>NUCLEOTIDE SEQUENCE</scope>
    <source>
        <strain evidence="9">Pacific form</strain>
        <tissue evidence="9">Whole</tissue>
    </source>
</reference>
<evidence type="ECO:0000313" key="9">
    <source>
        <dbReference type="EMBL" id="ACO11878.1"/>
    </source>
</evidence>
<keyword evidence="3 6" id="KW-0812">Transmembrane</keyword>
<feature type="transmembrane region" description="Helical" evidence="6">
    <location>
        <begin position="71"/>
        <end position="91"/>
    </location>
</feature>
<dbReference type="OrthoDB" id="10256463at2759"/>
<sequence>MNSAFVDMEDEYVNEPSTSSQTEGLLDGEEPKKEGWVKYEGYFDVDTEDVIQNIKSVLVPKPGLRLHTLDLYGPFWIATTLVFSASLGADLRYDFDAISIASGFIFPYALLTPLALYGILLWKQLPIQKNIAELISIYGYALAPFIPISFLLIIPIPYLQTTVIFLGSLWSSAVLGLLLWDSLPPPFKQIFIALHFILMFIFLFFFTKSTYPDPSVDLHPGASVAPAIVPASGLNATHSA</sequence>
<dbReference type="GO" id="GO:0016192">
    <property type="term" value="P:vesicle-mediated transport"/>
    <property type="evidence" value="ECO:0007669"/>
    <property type="project" value="InterPro"/>
</dbReference>
<dbReference type="EMBL" id="BT077454">
    <property type="protein sequence ID" value="ACO11878.1"/>
    <property type="molecule type" value="mRNA"/>
</dbReference>
<evidence type="ECO:0000256" key="2">
    <source>
        <dbReference type="ARBA" id="ARBA00010596"/>
    </source>
</evidence>
<gene>
    <name evidence="9" type="primary">YIPF1</name>
</gene>
<evidence type="ECO:0000256" key="1">
    <source>
        <dbReference type="ARBA" id="ARBA00004141"/>
    </source>
</evidence>
<dbReference type="GO" id="GO:0031267">
    <property type="term" value="F:small GTPase binding"/>
    <property type="evidence" value="ECO:0007669"/>
    <property type="project" value="InterPro"/>
</dbReference>
<evidence type="ECO:0000256" key="3">
    <source>
        <dbReference type="ARBA" id="ARBA00022692"/>
    </source>
</evidence>
<evidence type="ECO:0000256" key="6">
    <source>
        <dbReference type="RuleBase" id="RU361264"/>
    </source>
</evidence>
<feature type="region of interest" description="Disordered" evidence="7">
    <location>
        <begin position="1"/>
        <end position="28"/>
    </location>
</feature>
<dbReference type="PANTHER" id="PTHR12822">
    <property type="entry name" value="PROTEIN YIPF"/>
    <property type="match status" value="1"/>
</dbReference>
<feature type="transmembrane region" description="Helical" evidence="6">
    <location>
        <begin position="187"/>
        <end position="206"/>
    </location>
</feature>
<dbReference type="AlphaFoldDB" id="C1BS75"/>
<evidence type="ECO:0000259" key="8">
    <source>
        <dbReference type="Pfam" id="PF04893"/>
    </source>
</evidence>
<dbReference type="InterPro" id="IPR006977">
    <property type="entry name" value="Yip1_dom"/>
</dbReference>